<feature type="transmembrane region" description="Helical" evidence="1">
    <location>
        <begin position="20"/>
        <end position="42"/>
    </location>
</feature>
<dbReference type="Proteomes" id="UP000199076">
    <property type="component" value="Unassembled WGS sequence"/>
</dbReference>
<sequence length="45" mass="4990">MNDLVEKFDHPSWFTIGGTVAGYGLILVAMFVLLFVVPFLIFSAL</sequence>
<keyword evidence="3" id="KW-1185">Reference proteome</keyword>
<protein>
    <submittedName>
        <fullName evidence="2">Uncharacterized protein</fullName>
    </submittedName>
</protein>
<evidence type="ECO:0000313" key="3">
    <source>
        <dbReference type="Proteomes" id="UP000199076"/>
    </source>
</evidence>
<proteinExistence type="predicted"/>
<evidence type="ECO:0000313" key="2">
    <source>
        <dbReference type="EMBL" id="SDF83622.1"/>
    </source>
</evidence>
<accession>A0A1G7PBE0</accession>
<gene>
    <name evidence="2" type="ORF">SAMN05216218_11055</name>
</gene>
<keyword evidence="1" id="KW-0812">Transmembrane</keyword>
<dbReference type="RefSeq" id="WP_175452885.1">
    <property type="nucleotide sequence ID" value="NZ_FNBK01000010.1"/>
</dbReference>
<evidence type="ECO:0000256" key="1">
    <source>
        <dbReference type="SAM" id="Phobius"/>
    </source>
</evidence>
<organism evidence="2 3">
    <name type="scientific">Halorientalis regularis</name>
    <dbReference type="NCBI Taxonomy" id="660518"/>
    <lineage>
        <taxon>Archaea</taxon>
        <taxon>Methanobacteriati</taxon>
        <taxon>Methanobacteriota</taxon>
        <taxon>Stenosarchaea group</taxon>
        <taxon>Halobacteria</taxon>
        <taxon>Halobacteriales</taxon>
        <taxon>Haloarculaceae</taxon>
        <taxon>Halorientalis</taxon>
    </lineage>
</organism>
<dbReference type="AlphaFoldDB" id="A0A1G7PBE0"/>
<keyword evidence="1" id="KW-0472">Membrane</keyword>
<reference evidence="3" key="1">
    <citation type="submission" date="2016-10" db="EMBL/GenBank/DDBJ databases">
        <authorList>
            <person name="Varghese N."/>
            <person name="Submissions S."/>
        </authorList>
    </citation>
    <scope>NUCLEOTIDE SEQUENCE [LARGE SCALE GENOMIC DNA]</scope>
    <source>
        <strain evidence="3">IBRC-M 10760</strain>
    </source>
</reference>
<name>A0A1G7PBE0_9EURY</name>
<dbReference type="EMBL" id="FNBK01000010">
    <property type="protein sequence ID" value="SDF83622.1"/>
    <property type="molecule type" value="Genomic_DNA"/>
</dbReference>
<keyword evidence="1" id="KW-1133">Transmembrane helix</keyword>
<dbReference type="STRING" id="660518.SAMN05216218_11055"/>